<protein>
    <submittedName>
        <fullName evidence="4">TetR family transcriptional regulator</fullName>
    </submittedName>
</protein>
<reference evidence="4" key="1">
    <citation type="submission" date="2021-01" db="EMBL/GenBank/DDBJ databases">
        <title>Whole genome shotgun sequence of Rhizocola hellebori NBRC 109834.</title>
        <authorList>
            <person name="Komaki H."/>
            <person name="Tamura T."/>
        </authorList>
    </citation>
    <scope>NUCLEOTIDE SEQUENCE</scope>
    <source>
        <strain evidence="4">NBRC 109834</strain>
    </source>
</reference>
<evidence type="ECO:0000256" key="1">
    <source>
        <dbReference type="ARBA" id="ARBA00023125"/>
    </source>
</evidence>
<dbReference type="Pfam" id="PF00440">
    <property type="entry name" value="TetR_N"/>
    <property type="match status" value="1"/>
</dbReference>
<dbReference type="InterPro" id="IPR009057">
    <property type="entry name" value="Homeodomain-like_sf"/>
</dbReference>
<proteinExistence type="predicted"/>
<evidence type="ECO:0000313" key="5">
    <source>
        <dbReference type="Proteomes" id="UP000612899"/>
    </source>
</evidence>
<name>A0A8J3QKS1_9ACTN</name>
<evidence type="ECO:0000259" key="3">
    <source>
        <dbReference type="PROSITE" id="PS50977"/>
    </source>
</evidence>
<dbReference type="Gene3D" id="1.10.357.10">
    <property type="entry name" value="Tetracycline Repressor, domain 2"/>
    <property type="match status" value="1"/>
</dbReference>
<dbReference type="PANTHER" id="PTHR30055">
    <property type="entry name" value="HTH-TYPE TRANSCRIPTIONAL REGULATOR RUTR"/>
    <property type="match status" value="1"/>
</dbReference>
<dbReference type="AlphaFoldDB" id="A0A8J3QKS1"/>
<comment type="caution">
    <text evidence="4">The sequence shown here is derived from an EMBL/GenBank/DDBJ whole genome shotgun (WGS) entry which is preliminary data.</text>
</comment>
<dbReference type="EMBL" id="BONY01000139">
    <property type="protein sequence ID" value="GIH11525.1"/>
    <property type="molecule type" value="Genomic_DNA"/>
</dbReference>
<dbReference type="GO" id="GO:0000976">
    <property type="term" value="F:transcription cis-regulatory region binding"/>
    <property type="evidence" value="ECO:0007669"/>
    <property type="project" value="TreeGrafter"/>
</dbReference>
<accession>A0A8J3QKS1</accession>
<dbReference type="InterPro" id="IPR001647">
    <property type="entry name" value="HTH_TetR"/>
</dbReference>
<evidence type="ECO:0000313" key="4">
    <source>
        <dbReference type="EMBL" id="GIH11525.1"/>
    </source>
</evidence>
<evidence type="ECO:0000256" key="2">
    <source>
        <dbReference type="PROSITE-ProRule" id="PRU00335"/>
    </source>
</evidence>
<dbReference type="GO" id="GO:0003700">
    <property type="term" value="F:DNA-binding transcription factor activity"/>
    <property type="evidence" value="ECO:0007669"/>
    <property type="project" value="TreeGrafter"/>
</dbReference>
<organism evidence="4 5">
    <name type="scientific">Rhizocola hellebori</name>
    <dbReference type="NCBI Taxonomy" id="1392758"/>
    <lineage>
        <taxon>Bacteria</taxon>
        <taxon>Bacillati</taxon>
        <taxon>Actinomycetota</taxon>
        <taxon>Actinomycetes</taxon>
        <taxon>Micromonosporales</taxon>
        <taxon>Micromonosporaceae</taxon>
        <taxon>Rhizocola</taxon>
    </lineage>
</organism>
<gene>
    <name evidence="4" type="ORF">Rhe02_95920</name>
</gene>
<dbReference type="InterPro" id="IPR050109">
    <property type="entry name" value="HTH-type_TetR-like_transc_reg"/>
</dbReference>
<keyword evidence="1 2" id="KW-0238">DNA-binding</keyword>
<dbReference type="PROSITE" id="PS50977">
    <property type="entry name" value="HTH_TETR_2"/>
    <property type="match status" value="1"/>
</dbReference>
<feature type="domain" description="HTH tetR-type" evidence="3">
    <location>
        <begin position="13"/>
        <end position="73"/>
    </location>
</feature>
<sequence>MVVPERKDSTSARLTRDHWIQAALAAIAEGGLTAVAVEPLATRLGTTKGSFYWHFVNREALLQAALGQWEEQTTTVVIGEINNAPDDPPARLRMLVTRVIALAEQDAVGPALMANAKHPSVQPVLSRVTRARIGLTVDVLRSMGFDPHQAKLRAMLAYSAYLGHAQLAHSTPELTFQTKQQRREYLEHVLRTLGAPSAP</sequence>
<dbReference type="Proteomes" id="UP000612899">
    <property type="component" value="Unassembled WGS sequence"/>
</dbReference>
<dbReference type="SUPFAM" id="SSF46689">
    <property type="entry name" value="Homeodomain-like"/>
    <property type="match status" value="1"/>
</dbReference>
<keyword evidence="5" id="KW-1185">Reference proteome</keyword>
<feature type="DNA-binding region" description="H-T-H motif" evidence="2">
    <location>
        <begin position="36"/>
        <end position="55"/>
    </location>
</feature>
<dbReference type="PANTHER" id="PTHR30055:SF237">
    <property type="entry name" value="TRANSCRIPTIONAL REPRESSOR MCE3R"/>
    <property type="match status" value="1"/>
</dbReference>
<dbReference type="PRINTS" id="PR00455">
    <property type="entry name" value="HTHTETR"/>
</dbReference>